<evidence type="ECO:0000256" key="3">
    <source>
        <dbReference type="ARBA" id="ARBA00022723"/>
    </source>
</evidence>
<reference evidence="11" key="1">
    <citation type="submission" date="2023-03" db="EMBL/GenBank/DDBJ databases">
        <title>Electrophorus voltai genome.</title>
        <authorList>
            <person name="Bian C."/>
        </authorList>
    </citation>
    <scope>NUCLEOTIDE SEQUENCE</scope>
    <source>
        <strain evidence="11">CB-2022</strain>
        <tissue evidence="11">Muscle</tissue>
    </source>
</reference>
<dbReference type="Pfam" id="PF00096">
    <property type="entry name" value="zf-C2H2"/>
    <property type="match status" value="3"/>
</dbReference>
<dbReference type="EMBL" id="JAROKS010000021">
    <property type="protein sequence ID" value="KAK1790859.1"/>
    <property type="molecule type" value="Genomic_DNA"/>
</dbReference>
<accession>A0AAD8Z1Y7</accession>
<evidence type="ECO:0000313" key="11">
    <source>
        <dbReference type="EMBL" id="KAK1790859.1"/>
    </source>
</evidence>
<evidence type="ECO:0000256" key="4">
    <source>
        <dbReference type="ARBA" id="ARBA00022737"/>
    </source>
</evidence>
<feature type="region of interest" description="Disordered" evidence="9">
    <location>
        <begin position="91"/>
        <end position="113"/>
    </location>
</feature>
<evidence type="ECO:0000256" key="8">
    <source>
        <dbReference type="PROSITE-ProRule" id="PRU00042"/>
    </source>
</evidence>
<dbReference type="FunFam" id="3.30.160.60:FF:000145">
    <property type="entry name" value="Zinc finger protein 574"/>
    <property type="match status" value="1"/>
</dbReference>
<dbReference type="Gene3D" id="3.30.160.60">
    <property type="entry name" value="Classic Zinc Finger"/>
    <property type="match status" value="3"/>
</dbReference>
<dbReference type="PROSITE" id="PS00028">
    <property type="entry name" value="ZINC_FINGER_C2H2_1"/>
    <property type="match status" value="3"/>
</dbReference>
<evidence type="ECO:0000256" key="7">
    <source>
        <dbReference type="ARBA" id="ARBA00023242"/>
    </source>
</evidence>
<dbReference type="SMART" id="SM00355">
    <property type="entry name" value="ZnF_C2H2"/>
    <property type="match status" value="3"/>
</dbReference>
<dbReference type="InterPro" id="IPR036236">
    <property type="entry name" value="Znf_C2H2_sf"/>
</dbReference>
<comment type="subcellular location">
    <subcellularLocation>
        <location evidence="1">Nucleus</location>
    </subcellularLocation>
</comment>
<dbReference type="PANTHER" id="PTHR16515">
    <property type="entry name" value="PR DOMAIN ZINC FINGER PROTEIN"/>
    <property type="match status" value="1"/>
</dbReference>
<keyword evidence="7" id="KW-0539">Nucleus</keyword>
<keyword evidence="3" id="KW-0479">Metal-binding</keyword>
<dbReference type="Proteomes" id="UP001239994">
    <property type="component" value="Unassembled WGS sequence"/>
</dbReference>
<feature type="region of interest" description="Disordered" evidence="9">
    <location>
        <begin position="214"/>
        <end position="259"/>
    </location>
</feature>
<keyword evidence="12" id="KW-1185">Reference proteome</keyword>
<dbReference type="InterPro" id="IPR050331">
    <property type="entry name" value="Zinc_finger"/>
</dbReference>
<comment type="similarity">
    <text evidence="2">Belongs to the krueppel C2H2-type zinc-finger protein family.</text>
</comment>
<feature type="domain" description="C2H2-type" evidence="10">
    <location>
        <begin position="314"/>
        <end position="341"/>
    </location>
</feature>
<evidence type="ECO:0000256" key="9">
    <source>
        <dbReference type="SAM" id="MobiDB-lite"/>
    </source>
</evidence>
<keyword evidence="6" id="KW-0862">Zinc</keyword>
<evidence type="ECO:0000259" key="10">
    <source>
        <dbReference type="PROSITE" id="PS50157"/>
    </source>
</evidence>
<name>A0AAD8Z1Y7_9TELE</name>
<dbReference type="GO" id="GO:0008270">
    <property type="term" value="F:zinc ion binding"/>
    <property type="evidence" value="ECO:0007669"/>
    <property type="project" value="UniProtKB-KW"/>
</dbReference>
<dbReference type="GO" id="GO:0005634">
    <property type="term" value="C:nucleus"/>
    <property type="evidence" value="ECO:0007669"/>
    <property type="project" value="UniProtKB-SubCell"/>
</dbReference>
<dbReference type="GO" id="GO:0010468">
    <property type="term" value="P:regulation of gene expression"/>
    <property type="evidence" value="ECO:0007669"/>
    <property type="project" value="TreeGrafter"/>
</dbReference>
<evidence type="ECO:0000256" key="2">
    <source>
        <dbReference type="ARBA" id="ARBA00006991"/>
    </source>
</evidence>
<protein>
    <recommendedName>
        <fullName evidence="10">C2H2-type domain-containing protein</fullName>
    </recommendedName>
</protein>
<keyword evidence="5 8" id="KW-0863">Zinc-finger</keyword>
<feature type="non-terminal residue" evidence="11">
    <location>
        <position position="1"/>
    </location>
</feature>
<evidence type="ECO:0000256" key="1">
    <source>
        <dbReference type="ARBA" id="ARBA00004123"/>
    </source>
</evidence>
<keyword evidence="4" id="KW-0677">Repeat</keyword>
<feature type="domain" description="C2H2-type" evidence="10">
    <location>
        <begin position="286"/>
        <end position="313"/>
    </location>
</feature>
<evidence type="ECO:0000256" key="5">
    <source>
        <dbReference type="ARBA" id="ARBA00022771"/>
    </source>
</evidence>
<dbReference type="PROSITE" id="PS50157">
    <property type="entry name" value="ZINC_FINGER_C2H2_2"/>
    <property type="match status" value="3"/>
</dbReference>
<feature type="region of interest" description="Disordered" evidence="9">
    <location>
        <begin position="1"/>
        <end position="66"/>
    </location>
</feature>
<dbReference type="AlphaFoldDB" id="A0AAD8Z1Y7"/>
<evidence type="ECO:0000313" key="12">
    <source>
        <dbReference type="Proteomes" id="UP001239994"/>
    </source>
</evidence>
<organism evidence="11 12">
    <name type="scientific">Electrophorus voltai</name>
    <dbReference type="NCBI Taxonomy" id="2609070"/>
    <lineage>
        <taxon>Eukaryota</taxon>
        <taxon>Metazoa</taxon>
        <taxon>Chordata</taxon>
        <taxon>Craniata</taxon>
        <taxon>Vertebrata</taxon>
        <taxon>Euteleostomi</taxon>
        <taxon>Actinopterygii</taxon>
        <taxon>Neopterygii</taxon>
        <taxon>Teleostei</taxon>
        <taxon>Ostariophysi</taxon>
        <taxon>Gymnotiformes</taxon>
        <taxon>Gymnotoidei</taxon>
        <taxon>Gymnotidae</taxon>
        <taxon>Electrophorus</taxon>
    </lineage>
</organism>
<dbReference type="InterPro" id="IPR013087">
    <property type="entry name" value="Znf_C2H2_type"/>
</dbReference>
<sequence>TIQILEDGSEAPIIKEEGTENESWSIGEETGPFPFEHGDSVPCDPAQETPEAQNQLPEGLDPPSTHFTRIQSSVELVKGDEEGPSRFRLQVKAEKEEEEDGERQGVVPGGVEQRDGEMDHLEFTLEERDAQLWHPVSEEPISGEAEQTDKSFSSAQLSRDLSVFHQRVDSAVEQSGSAALPSENTPIELYGVHEQSQAPWCRERRAPPDHTVRRLRHEGLPPGATQPSTLQPHHRTPGRPGDVTAGAETSSQTGSGQCLSYSRGGLGTVRRLRAHWRVSAAGERRFSCSFCERRFVRFGQLKEHLRSHTGERPYTCAQCGRSFTKQGNLIRHAVVHSGEKPYQCSLCGKCFTQRSSLKSHQKTHTPERDGILQGMPVYQSVRDSHGGLSVTPTRGFL</sequence>
<comment type="caution">
    <text evidence="11">The sequence shown here is derived from an EMBL/GenBank/DDBJ whole genome shotgun (WGS) entry which is preliminary data.</text>
</comment>
<evidence type="ECO:0000256" key="6">
    <source>
        <dbReference type="ARBA" id="ARBA00022833"/>
    </source>
</evidence>
<feature type="domain" description="C2H2-type" evidence="10">
    <location>
        <begin position="342"/>
        <end position="369"/>
    </location>
</feature>
<dbReference type="FunFam" id="3.30.160.60:FF:001442">
    <property type="entry name" value="zinc finger protein 696"/>
    <property type="match status" value="1"/>
</dbReference>
<proteinExistence type="inferred from homology"/>
<dbReference type="SUPFAM" id="SSF57667">
    <property type="entry name" value="beta-beta-alpha zinc fingers"/>
    <property type="match status" value="2"/>
</dbReference>
<feature type="compositionally biased region" description="Polar residues" evidence="9">
    <location>
        <begin position="247"/>
        <end position="259"/>
    </location>
</feature>
<dbReference type="FunFam" id="3.30.160.60:FF:000912">
    <property type="entry name" value="Zinc finger protein 660"/>
    <property type="match status" value="1"/>
</dbReference>
<gene>
    <name evidence="11" type="ORF">P4O66_014721</name>
</gene>
<dbReference type="PANTHER" id="PTHR16515:SF57">
    <property type="entry name" value="ZINC FINGER PROTEIN 154-LIKE"/>
    <property type="match status" value="1"/>
</dbReference>